<accession>A0A318RIN9</accession>
<gene>
    <name evidence="1" type="ORF">DFR67_112164</name>
</gene>
<dbReference type="OrthoDB" id="7502553at2"/>
<name>A0A318RIN9_WILLI</name>
<proteinExistence type="predicted"/>
<dbReference type="SUPFAM" id="SSF53254">
    <property type="entry name" value="Phosphoglycerate mutase-like"/>
    <property type="match status" value="1"/>
</dbReference>
<dbReference type="RefSeq" id="WP_158540002.1">
    <property type="nucleotide sequence ID" value="NZ_QJSP01000012.1"/>
</dbReference>
<sequence>MALRFGAHDDPLDKRGRADCARLRLSYPETVRIAPDRSASETAAEIGVHGVVDNALAALDVGRWAGLTPDQVDPAELGEWFADPDSSPHGGESVTAFLGRLSVWLNIPRAVDVGAVVASGTAQGLVAAALGVDFWSVDVAPAAVIDLERRGERWRLRLGSTNF</sequence>
<keyword evidence="2" id="KW-1185">Reference proteome</keyword>
<dbReference type="InterPro" id="IPR029033">
    <property type="entry name" value="His_PPase_superfam"/>
</dbReference>
<comment type="caution">
    <text evidence="1">The sequence shown here is derived from an EMBL/GenBank/DDBJ whole genome shotgun (WGS) entry which is preliminary data.</text>
</comment>
<evidence type="ECO:0000313" key="1">
    <source>
        <dbReference type="EMBL" id="PYE14702.1"/>
    </source>
</evidence>
<dbReference type="EMBL" id="QJSP01000012">
    <property type="protein sequence ID" value="PYE14702.1"/>
    <property type="molecule type" value="Genomic_DNA"/>
</dbReference>
<protein>
    <submittedName>
        <fullName evidence="1">Broad specificity phosphatase PhoE</fullName>
    </submittedName>
</protein>
<dbReference type="InterPro" id="IPR013078">
    <property type="entry name" value="His_Pase_superF_clade-1"/>
</dbReference>
<dbReference type="Pfam" id="PF00300">
    <property type="entry name" value="His_Phos_1"/>
    <property type="match status" value="1"/>
</dbReference>
<evidence type="ECO:0000313" key="2">
    <source>
        <dbReference type="Proteomes" id="UP000247591"/>
    </source>
</evidence>
<organism evidence="1 2">
    <name type="scientific">Williamsia limnetica</name>
    <dbReference type="NCBI Taxonomy" id="882452"/>
    <lineage>
        <taxon>Bacteria</taxon>
        <taxon>Bacillati</taxon>
        <taxon>Actinomycetota</taxon>
        <taxon>Actinomycetes</taxon>
        <taxon>Mycobacteriales</taxon>
        <taxon>Nocardiaceae</taxon>
        <taxon>Williamsia</taxon>
    </lineage>
</organism>
<dbReference type="Proteomes" id="UP000247591">
    <property type="component" value="Unassembled WGS sequence"/>
</dbReference>
<reference evidence="1 2" key="1">
    <citation type="submission" date="2018-06" db="EMBL/GenBank/DDBJ databases">
        <title>Genomic Encyclopedia of Type Strains, Phase IV (KMG-IV): sequencing the most valuable type-strain genomes for metagenomic binning, comparative biology and taxonomic classification.</title>
        <authorList>
            <person name="Goeker M."/>
        </authorList>
    </citation>
    <scope>NUCLEOTIDE SEQUENCE [LARGE SCALE GENOMIC DNA]</scope>
    <source>
        <strain evidence="1 2">DSM 45521</strain>
    </source>
</reference>
<dbReference type="Gene3D" id="3.40.50.1240">
    <property type="entry name" value="Phosphoglycerate mutase-like"/>
    <property type="match status" value="1"/>
</dbReference>
<dbReference type="AlphaFoldDB" id="A0A318RIN9"/>